<proteinExistence type="predicted"/>
<reference evidence="1" key="1">
    <citation type="submission" date="2015-07" db="EMBL/GenBank/DDBJ databases">
        <title>Adaptation to a free-living lifestyle via gene acquisitions in the diplomonad Trepomonas sp. PC1.</title>
        <authorList>
            <person name="Xu F."/>
            <person name="Jerlstrom-Hultqvist J."/>
            <person name="Kolisko M."/>
            <person name="Simpson A.G.B."/>
            <person name="Roger A.J."/>
            <person name="Svard S.G."/>
            <person name="Andersson J.O."/>
        </authorList>
    </citation>
    <scope>NUCLEOTIDE SEQUENCE</scope>
    <source>
        <strain evidence="1">PC1</strain>
    </source>
</reference>
<evidence type="ECO:0000313" key="1">
    <source>
        <dbReference type="EMBL" id="JAP94656.1"/>
    </source>
</evidence>
<accession>A0A146KGS1</accession>
<gene>
    <name evidence="1" type="ORF">TPC1_12613</name>
</gene>
<dbReference type="AlphaFoldDB" id="A0A146KGS1"/>
<feature type="non-terminal residue" evidence="1">
    <location>
        <position position="448"/>
    </location>
</feature>
<name>A0A146KGS1_9EUKA</name>
<sequence length="448" mass="51933">LTDAQNFLSKSKVLPLVEDALNIAIDHKILHPDVFIADYILQNVPLQFILTSVKVMPNQCVFVQIAHLQKKLTFQFPSEQLFVHFQKPTLPTQVLPELYNEDISQPARQFMQKLKLPAPLSYHFYYFLFSALQALTSPSRAFFQVLGCQKQFYGVPQFLNTNITFLSVFKAFQHVKNQFLQKNNFVYNEKTQELASDFCKLPVQEIEIKGFLEIQTFKKPTNKLNNLQIILFLVQEQFKQSRENLFLIDLQNLKAELVYDSTNRVFENFLVNLFVLSEGLSDIYLKNIDLFGLSSQVSNDKKDKKVASAHKHPQMQYGKLELLEDLQNAVQHFKQLKNVNVKVYLDTDSAYETLHLKQMHGLYQQTQPEQFVEQLTTLGETNNAILFSQQKVVDKKAKKKDESLTEKPIGQKGMQILAEGCKFFLVQDQAEYDEIQTDLFGLYKTMRA</sequence>
<dbReference type="EMBL" id="GDID01001950">
    <property type="protein sequence ID" value="JAP94656.1"/>
    <property type="molecule type" value="Transcribed_RNA"/>
</dbReference>
<feature type="non-terminal residue" evidence="1">
    <location>
        <position position="1"/>
    </location>
</feature>
<protein>
    <submittedName>
        <fullName evidence="1">Uncharacterized protein</fullName>
    </submittedName>
</protein>
<organism evidence="1">
    <name type="scientific">Trepomonas sp. PC1</name>
    <dbReference type="NCBI Taxonomy" id="1076344"/>
    <lineage>
        <taxon>Eukaryota</taxon>
        <taxon>Metamonada</taxon>
        <taxon>Diplomonadida</taxon>
        <taxon>Hexamitidae</taxon>
        <taxon>Hexamitinae</taxon>
        <taxon>Trepomonas</taxon>
    </lineage>
</organism>